<keyword evidence="4" id="KW-1185">Reference proteome</keyword>
<evidence type="ECO:0000256" key="1">
    <source>
        <dbReference type="SAM" id="MobiDB-lite"/>
    </source>
</evidence>
<proteinExistence type="predicted"/>
<feature type="region of interest" description="Disordered" evidence="1">
    <location>
        <begin position="515"/>
        <end position="611"/>
    </location>
</feature>
<feature type="transmembrane region" description="Helical" evidence="2">
    <location>
        <begin position="412"/>
        <end position="435"/>
    </location>
</feature>
<name>A0ABS3Y5T1_9ACTN</name>
<feature type="transmembrane region" description="Helical" evidence="2">
    <location>
        <begin position="269"/>
        <end position="287"/>
    </location>
</feature>
<feature type="transmembrane region" description="Helical" evidence="2">
    <location>
        <begin position="294"/>
        <end position="311"/>
    </location>
</feature>
<feature type="transmembrane region" description="Helical" evidence="2">
    <location>
        <begin position="163"/>
        <end position="182"/>
    </location>
</feature>
<dbReference type="GeneID" id="96262858"/>
<dbReference type="Pfam" id="PF19877">
    <property type="entry name" value="DUF6350"/>
    <property type="match status" value="1"/>
</dbReference>
<dbReference type="Proteomes" id="UP000721954">
    <property type="component" value="Unassembled WGS sequence"/>
</dbReference>
<evidence type="ECO:0008006" key="5">
    <source>
        <dbReference type="Google" id="ProtNLM"/>
    </source>
</evidence>
<keyword evidence="2" id="KW-1133">Transmembrane helix</keyword>
<evidence type="ECO:0000313" key="4">
    <source>
        <dbReference type="Proteomes" id="UP000721954"/>
    </source>
</evidence>
<dbReference type="EMBL" id="JAFFZM010000024">
    <property type="protein sequence ID" value="MBO8202492.1"/>
    <property type="molecule type" value="Genomic_DNA"/>
</dbReference>
<keyword evidence="2" id="KW-0812">Transmembrane</keyword>
<sequence length="611" mass="61859">MSQLTHRGPSLSSGRGHPRPLPLTSGWLLGGAVAAGLGLGVFAVVVLLLWTVSPYPDSGAGGALRTAADLWLLAHGTHLVRHETLAGSSAPVGVTPLLLTAVPVWLLWRATREGLDARLTADDDDTYGPLAVAGWVAGGYLLVAAAAVAYASGSPIEAEPVSTVWRLPLFVVVVSGLCAAYCTRNPSRSVTTGWAVCLARLPDAARARLRVLLRHVTRDRAAVAVQAGGAATVVLCAGGAMLLAGALIWNLQAVFGVFPELTDSASGQFAVVLLTIALLPNATLWATSYGLGPGFTLGAGSVVAPAGTSPAPQLPPFPLLSAVPDEGTGSVVQWCLAGTVPLLGGLMCGWWVGRSEVAVGPAPKGAHGRAGWRAVVVTVPLAAVLCGSLLALSTACAGGPLGNDALAHLGPYWWQTGGAACGWLLVVGLPTALWVRWWTLHTERRAAAAAERAAEAAALAAEGHGPDAAWHTDEARRERWSAMKTASGGLMPDFVPDDPRDHRWYVERFGPIETDRAHDQCTEATGPNMAPDMGAAPDAGSAPATGPDPGPAPDAGSVPGPEAGSAPGRGSAAVCGAGAGSGAGAGADSEPGPDPTADTNARASAKADTST</sequence>
<comment type="caution">
    <text evidence="3">The sequence shown here is derived from an EMBL/GenBank/DDBJ whole genome shotgun (WGS) entry which is preliminary data.</text>
</comment>
<feature type="transmembrane region" description="Helical" evidence="2">
    <location>
        <begin position="89"/>
        <end position="108"/>
    </location>
</feature>
<accession>A0ABS3Y5T1</accession>
<gene>
    <name evidence="3" type="ORF">JW613_30040</name>
</gene>
<feature type="transmembrane region" description="Helical" evidence="2">
    <location>
        <begin position="223"/>
        <end position="249"/>
    </location>
</feature>
<dbReference type="RefSeq" id="WP_209214030.1">
    <property type="nucleotide sequence ID" value="NZ_JAFFZM010000024.1"/>
</dbReference>
<evidence type="ECO:0000256" key="2">
    <source>
        <dbReference type="SAM" id="Phobius"/>
    </source>
</evidence>
<keyword evidence="2" id="KW-0472">Membrane</keyword>
<dbReference type="InterPro" id="IPR000366">
    <property type="entry name" value="GPCR_STE2"/>
</dbReference>
<feature type="compositionally biased region" description="Polar residues" evidence="1">
    <location>
        <begin position="597"/>
        <end position="611"/>
    </location>
</feature>
<organism evidence="3 4">
    <name type="scientific">Streptomyces smyrnaeus</name>
    <dbReference type="NCBI Taxonomy" id="1387713"/>
    <lineage>
        <taxon>Bacteria</taxon>
        <taxon>Bacillati</taxon>
        <taxon>Actinomycetota</taxon>
        <taxon>Actinomycetes</taxon>
        <taxon>Kitasatosporales</taxon>
        <taxon>Streptomycetaceae</taxon>
        <taxon>Streptomyces</taxon>
    </lineage>
</organism>
<feature type="compositionally biased region" description="Low complexity" evidence="1">
    <location>
        <begin position="526"/>
        <end position="545"/>
    </location>
</feature>
<feature type="transmembrane region" description="Helical" evidence="2">
    <location>
        <begin position="21"/>
        <end position="50"/>
    </location>
</feature>
<feature type="transmembrane region" description="Helical" evidence="2">
    <location>
        <begin position="129"/>
        <end position="151"/>
    </location>
</feature>
<feature type="transmembrane region" description="Helical" evidence="2">
    <location>
        <begin position="331"/>
        <end position="353"/>
    </location>
</feature>
<dbReference type="InterPro" id="IPR045931">
    <property type="entry name" value="DUF6350"/>
</dbReference>
<feature type="transmembrane region" description="Helical" evidence="2">
    <location>
        <begin position="374"/>
        <end position="392"/>
    </location>
</feature>
<reference evidence="3 4" key="1">
    <citation type="submission" date="2021-02" db="EMBL/GenBank/DDBJ databases">
        <title>Streptomyces spirodelae sp. nov., isolated from duckweed.</title>
        <authorList>
            <person name="Saimee Y."/>
            <person name="Duangmal K."/>
        </authorList>
    </citation>
    <scope>NUCLEOTIDE SEQUENCE [LARGE SCALE GENOMIC DNA]</scope>
    <source>
        <strain evidence="3 4">DSM 42105</strain>
    </source>
</reference>
<dbReference type="PRINTS" id="PR00250">
    <property type="entry name" value="GPCRSTE2"/>
</dbReference>
<protein>
    <recommendedName>
        <fullName evidence="5">Integral membrane protein</fullName>
    </recommendedName>
</protein>
<evidence type="ECO:0000313" key="3">
    <source>
        <dbReference type="EMBL" id="MBO8202492.1"/>
    </source>
</evidence>